<proteinExistence type="predicted"/>
<dbReference type="InterPro" id="IPR054284">
    <property type="entry name" value="DUF7019"/>
</dbReference>
<name>A0ABZ1P561_STRVL</name>
<dbReference type="Proteomes" id="UP001341259">
    <property type="component" value="Chromosome"/>
</dbReference>
<dbReference type="RefSeq" id="WP_328347709.1">
    <property type="nucleotide sequence ID" value="NZ_CP107906.1"/>
</dbReference>
<sequence length="224" mass="25360">MPLEQDPVCHNALSKQCWARVWEPAACAHLGLDAWLEFRGPFRYGPAARDVGFDDRGVFAYASLEEGHCPHHDGEFCPNIELLLCGSKQHVRDHRDHPPTRMGSGSDWLHDMAADLVQREADGDTTPPEALASTRLSDQEFAARSAFSMISMFYRTPGYLRGHARVLCNFPPERLRHRMIVATPLYVEAGVQPVPPLPQAGDAERRRRWWRPQRLHASRESDTA</sequence>
<protein>
    <submittedName>
        <fullName evidence="1">SAVMC3_10250 family protein</fullName>
    </submittedName>
</protein>
<evidence type="ECO:0000313" key="1">
    <source>
        <dbReference type="EMBL" id="WUG99188.1"/>
    </source>
</evidence>
<reference evidence="1 2" key="1">
    <citation type="submission" date="2022-10" db="EMBL/GenBank/DDBJ databases">
        <title>The complete genomes of actinobacterial strains from the NBC collection.</title>
        <authorList>
            <person name="Joergensen T.S."/>
            <person name="Alvarez Arevalo M."/>
            <person name="Sterndorff E.B."/>
            <person name="Faurdal D."/>
            <person name="Vuksanovic O."/>
            <person name="Mourched A.-S."/>
            <person name="Charusanti P."/>
            <person name="Shaw S."/>
            <person name="Blin K."/>
            <person name="Weber T."/>
        </authorList>
    </citation>
    <scope>NUCLEOTIDE SEQUENCE [LARGE SCALE GENOMIC DNA]</scope>
    <source>
        <strain evidence="1 2">NBC_00456</strain>
    </source>
</reference>
<gene>
    <name evidence="1" type="ORF">OHB29_00135</name>
</gene>
<accession>A0ABZ1P561</accession>
<keyword evidence="2" id="KW-1185">Reference proteome</keyword>
<dbReference type="EMBL" id="CP107906">
    <property type="protein sequence ID" value="WUG99188.1"/>
    <property type="molecule type" value="Genomic_DNA"/>
</dbReference>
<dbReference type="NCBIfam" id="NF040893">
    <property type="entry name" value="SAVMC3_10250"/>
    <property type="match status" value="1"/>
</dbReference>
<evidence type="ECO:0000313" key="2">
    <source>
        <dbReference type="Proteomes" id="UP001341259"/>
    </source>
</evidence>
<organism evidence="1 2">
    <name type="scientific">Streptomyces violaceus</name>
    <name type="common">Streptomyces venezuelae</name>
    <dbReference type="NCBI Taxonomy" id="1936"/>
    <lineage>
        <taxon>Bacteria</taxon>
        <taxon>Bacillati</taxon>
        <taxon>Actinomycetota</taxon>
        <taxon>Actinomycetes</taxon>
        <taxon>Kitasatosporales</taxon>
        <taxon>Streptomycetaceae</taxon>
        <taxon>Streptomyces</taxon>
    </lineage>
</organism>